<sequence length="144" mass="16529">MKIIPSFPGLAPSPDSTADTSAPQPKEGTREAFSEYLQAFDAAGKARVKADFAQKAEGFDPIAWMLRVRHLGLYDQARHDLMAEKNLDHSDLEKMSEEDRIIFESQVYDRVRDKLVERMGRHHHCHCDEEEIRLYRAAPFLISN</sequence>
<proteinExistence type="predicted"/>
<comment type="caution">
    <text evidence="2">The sequence shown here is derived from an EMBL/GenBank/DDBJ whole genome shotgun (WGS) entry which is preliminary data.</text>
</comment>
<organism evidence="2 3">
    <name type="scientific">Kordiimonas lipolytica</name>
    <dbReference type="NCBI Taxonomy" id="1662421"/>
    <lineage>
        <taxon>Bacteria</taxon>
        <taxon>Pseudomonadati</taxon>
        <taxon>Pseudomonadota</taxon>
        <taxon>Alphaproteobacteria</taxon>
        <taxon>Kordiimonadales</taxon>
        <taxon>Kordiimonadaceae</taxon>
        <taxon>Kordiimonas</taxon>
    </lineage>
</organism>
<keyword evidence="3" id="KW-1185">Reference proteome</keyword>
<dbReference type="Proteomes" id="UP001595776">
    <property type="component" value="Unassembled WGS sequence"/>
</dbReference>
<evidence type="ECO:0000256" key="1">
    <source>
        <dbReference type="SAM" id="MobiDB-lite"/>
    </source>
</evidence>
<protein>
    <submittedName>
        <fullName evidence="2">Uncharacterized protein</fullName>
    </submittedName>
</protein>
<feature type="region of interest" description="Disordered" evidence="1">
    <location>
        <begin position="1"/>
        <end position="28"/>
    </location>
</feature>
<evidence type="ECO:0000313" key="2">
    <source>
        <dbReference type="EMBL" id="MFC4348953.1"/>
    </source>
</evidence>
<accession>A0ABV8UCK9</accession>
<dbReference type="RefSeq" id="WP_068143650.1">
    <property type="nucleotide sequence ID" value="NZ_JBHSCR010000014.1"/>
</dbReference>
<evidence type="ECO:0000313" key="3">
    <source>
        <dbReference type="Proteomes" id="UP001595776"/>
    </source>
</evidence>
<name>A0ABV8UCK9_9PROT</name>
<dbReference type="EMBL" id="JBHSCR010000014">
    <property type="protein sequence ID" value="MFC4348953.1"/>
    <property type="molecule type" value="Genomic_DNA"/>
</dbReference>
<feature type="compositionally biased region" description="Polar residues" evidence="1">
    <location>
        <begin position="14"/>
        <end position="23"/>
    </location>
</feature>
<gene>
    <name evidence="2" type="ORF">ACFO5Q_13955</name>
</gene>
<reference evidence="3" key="1">
    <citation type="journal article" date="2019" name="Int. J. Syst. Evol. Microbiol.">
        <title>The Global Catalogue of Microorganisms (GCM) 10K type strain sequencing project: providing services to taxonomists for standard genome sequencing and annotation.</title>
        <authorList>
            <consortium name="The Broad Institute Genomics Platform"/>
            <consortium name="The Broad Institute Genome Sequencing Center for Infectious Disease"/>
            <person name="Wu L."/>
            <person name="Ma J."/>
        </authorList>
    </citation>
    <scope>NUCLEOTIDE SEQUENCE [LARGE SCALE GENOMIC DNA]</scope>
    <source>
        <strain evidence="3">CGMCC 1.15304</strain>
    </source>
</reference>